<dbReference type="EMBL" id="JBHMEY010000033">
    <property type="protein sequence ID" value="MFB9097062.1"/>
    <property type="molecule type" value="Genomic_DNA"/>
</dbReference>
<dbReference type="Proteomes" id="UP001589607">
    <property type="component" value="Unassembled WGS sequence"/>
</dbReference>
<reference evidence="1 2" key="1">
    <citation type="submission" date="2024-09" db="EMBL/GenBank/DDBJ databases">
        <authorList>
            <person name="Sun Q."/>
            <person name="Mori K."/>
        </authorList>
    </citation>
    <scope>NUCLEOTIDE SEQUENCE [LARGE SCALE GENOMIC DNA]</scope>
    <source>
        <strain evidence="1 2">CECT 7955</strain>
    </source>
</reference>
<proteinExistence type="predicted"/>
<accession>A0ABV5GNU7</accession>
<evidence type="ECO:0000313" key="2">
    <source>
        <dbReference type="Proteomes" id="UP001589607"/>
    </source>
</evidence>
<evidence type="ECO:0000313" key="1">
    <source>
        <dbReference type="EMBL" id="MFB9097062.1"/>
    </source>
</evidence>
<evidence type="ECO:0008006" key="3">
    <source>
        <dbReference type="Google" id="ProtNLM"/>
    </source>
</evidence>
<sequence length="81" mass="9392">MKTIMILQKMTADCMFILISTCTNDLVVNAKQVNYFEMFMLSFAIECKNTVMKEKPILKDTVLKLYKDCQKSCKTFFTIAT</sequence>
<name>A0ABV5GNU7_9FLAO</name>
<dbReference type="RefSeq" id="WP_236456599.1">
    <property type="nucleotide sequence ID" value="NZ_CBCSGE010000021.1"/>
</dbReference>
<organism evidence="1 2">
    <name type="scientific">Flavobacterium jumunjinense</name>
    <dbReference type="NCBI Taxonomy" id="998845"/>
    <lineage>
        <taxon>Bacteria</taxon>
        <taxon>Pseudomonadati</taxon>
        <taxon>Bacteroidota</taxon>
        <taxon>Flavobacteriia</taxon>
        <taxon>Flavobacteriales</taxon>
        <taxon>Flavobacteriaceae</taxon>
        <taxon>Flavobacterium</taxon>
    </lineage>
</organism>
<protein>
    <recommendedName>
        <fullName evidence="3">Secreted protein</fullName>
    </recommendedName>
</protein>
<keyword evidence="2" id="KW-1185">Reference proteome</keyword>
<comment type="caution">
    <text evidence="1">The sequence shown here is derived from an EMBL/GenBank/DDBJ whole genome shotgun (WGS) entry which is preliminary data.</text>
</comment>
<gene>
    <name evidence="1" type="ORF">ACFFVF_11080</name>
</gene>